<evidence type="ECO:0000313" key="1">
    <source>
        <dbReference type="EMBL" id="KAK9666876.1"/>
    </source>
</evidence>
<dbReference type="EMBL" id="JBDFQZ010000014">
    <property type="protein sequence ID" value="KAK9666876.1"/>
    <property type="molecule type" value="Genomic_DNA"/>
</dbReference>
<gene>
    <name evidence="1" type="ORF">RND81_14G217800</name>
</gene>
<dbReference type="InterPro" id="IPR043502">
    <property type="entry name" value="DNA/RNA_pol_sf"/>
</dbReference>
<proteinExistence type="predicted"/>
<keyword evidence="2" id="KW-1185">Reference proteome</keyword>
<name>A0AAW1GSZ8_SAPOF</name>
<accession>A0AAW1GSZ8</accession>
<dbReference type="AlphaFoldDB" id="A0AAW1GSZ8"/>
<dbReference type="Proteomes" id="UP001443914">
    <property type="component" value="Unassembled WGS sequence"/>
</dbReference>
<reference evidence="1" key="1">
    <citation type="submission" date="2024-03" db="EMBL/GenBank/DDBJ databases">
        <title>WGS assembly of Saponaria officinalis var. Norfolk2.</title>
        <authorList>
            <person name="Jenkins J."/>
            <person name="Shu S."/>
            <person name="Grimwood J."/>
            <person name="Barry K."/>
            <person name="Goodstein D."/>
            <person name="Schmutz J."/>
            <person name="Leebens-Mack J."/>
            <person name="Osbourn A."/>
        </authorList>
    </citation>
    <scope>NUCLEOTIDE SEQUENCE [LARGE SCALE GENOMIC DNA]</scope>
    <source>
        <strain evidence="1">JIC</strain>
    </source>
</reference>
<dbReference type="SUPFAM" id="SSF56672">
    <property type="entry name" value="DNA/RNA polymerases"/>
    <property type="match status" value="1"/>
</dbReference>
<dbReference type="PANTHER" id="PTHR11439">
    <property type="entry name" value="GAG-POL-RELATED RETROTRANSPOSON"/>
    <property type="match status" value="1"/>
</dbReference>
<sequence length="254" mass="28611">MEDCKPALFPLPKELNLSVDDGELLPEPETYKKLVGRLLYLNLTRPNLSYVVQHLSQFVSTPRAPHLRAALHVVRYLKTTENAALFYASDTDLTIRGFCDADWGACCSTCRSLTGQCIFLGDSLISWKTKKQKTVSKSSAESEYRAMSYTASELVWLHGLISDFGIAISLPITLHCDNKAAQHIAANPVFHERTKHLNIDCHYVRKRVNDGFLQTAYIKLNQQLANLMTKPLGQSQHFFLSFKLGLQFFSANPT</sequence>
<organism evidence="1 2">
    <name type="scientific">Saponaria officinalis</name>
    <name type="common">Common soapwort</name>
    <name type="synonym">Lychnis saponaria</name>
    <dbReference type="NCBI Taxonomy" id="3572"/>
    <lineage>
        <taxon>Eukaryota</taxon>
        <taxon>Viridiplantae</taxon>
        <taxon>Streptophyta</taxon>
        <taxon>Embryophyta</taxon>
        <taxon>Tracheophyta</taxon>
        <taxon>Spermatophyta</taxon>
        <taxon>Magnoliopsida</taxon>
        <taxon>eudicotyledons</taxon>
        <taxon>Gunneridae</taxon>
        <taxon>Pentapetalae</taxon>
        <taxon>Caryophyllales</taxon>
        <taxon>Caryophyllaceae</taxon>
        <taxon>Caryophylleae</taxon>
        <taxon>Saponaria</taxon>
    </lineage>
</organism>
<comment type="caution">
    <text evidence="1">The sequence shown here is derived from an EMBL/GenBank/DDBJ whole genome shotgun (WGS) entry which is preliminary data.</text>
</comment>
<protein>
    <submittedName>
        <fullName evidence="1">Uncharacterized protein</fullName>
    </submittedName>
</protein>
<dbReference type="CDD" id="cd09272">
    <property type="entry name" value="RNase_HI_RT_Ty1"/>
    <property type="match status" value="1"/>
</dbReference>
<evidence type="ECO:0000313" key="2">
    <source>
        <dbReference type="Proteomes" id="UP001443914"/>
    </source>
</evidence>
<dbReference type="PANTHER" id="PTHR11439:SF522">
    <property type="entry name" value="REVERSE TRANSCRIPTASE TY1_COPIA-TYPE DOMAIN-CONTAINING PROTEIN"/>
    <property type="match status" value="1"/>
</dbReference>